<dbReference type="STRING" id="1576369.SAMN05421753_10491"/>
<protein>
    <submittedName>
        <fullName evidence="1">Uncharacterized protein</fullName>
    </submittedName>
</protein>
<keyword evidence="2" id="KW-1185">Reference proteome</keyword>
<proteinExistence type="predicted"/>
<gene>
    <name evidence="1" type="ORF">SAMN05421753_10491</name>
</gene>
<accession>A0A1I3E614</accession>
<name>A0A1I3E614_9PLAN</name>
<dbReference type="EMBL" id="FOQD01000004">
    <property type="protein sequence ID" value="SFH94303.1"/>
    <property type="molecule type" value="Genomic_DNA"/>
</dbReference>
<dbReference type="RefSeq" id="WP_092048460.1">
    <property type="nucleotide sequence ID" value="NZ_FOQD01000004.1"/>
</dbReference>
<evidence type="ECO:0000313" key="2">
    <source>
        <dbReference type="Proteomes" id="UP000199518"/>
    </source>
</evidence>
<dbReference type="AlphaFoldDB" id="A0A1I3E614"/>
<sequence>MPQSQLPETLLSYLADSEVELISWTGATGELILKVLKEIGPEQGLIRFFGVSQTMLRPRFTICEIQIGSFSDLPDLVQPLSADESIFILNESWGTQLFVVAEHLTYEIIL</sequence>
<dbReference type="Proteomes" id="UP000199518">
    <property type="component" value="Unassembled WGS sequence"/>
</dbReference>
<organism evidence="1 2">
    <name type="scientific">Planctomicrobium piriforme</name>
    <dbReference type="NCBI Taxonomy" id="1576369"/>
    <lineage>
        <taxon>Bacteria</taxon>
        <taxon>Pseudomonadati</taxon>
        <taxon>Planctomycetota</taxon>
        <taxon>Planctomycetia</taxon>
        <taxon>Planctomycetales</taxon>
        <taxon>Planctomycetaceae</taxon>
        <taxon>Planctomicrobium</taxon>
    </lineage>
</organism>
<reference evidence="2" key="1">
    <citation type="submission" date="2016-10" db="EMBL/GenBank/DDBJ databases">
        <authorList>
            <person name="Varghese N."/>
            <person name="Submissions S."/>
        </authorList>
    </citation>
    <scope>NUCLEOTIDE SEQUENCE [LARGE SCALE GENOMIC DNA]</scope>
    <source>
        <strain evidence="2">DSM 26348</strain>
    </source>
</reference>
<evidence type="ECO:0000313" key="1">
    <source>
        <dbReference type="EMBL" id="SFH94303.1"/>
    </source>
</evidence>